<evidence type="ECO:0000256" key="5">
    <source>
        <dbReference type="PIRSR" id="PIRSR601613-1"/>
    </source>
</evidence>
<dbReference type="InterPro" id="IPR001613">
    <property type="entry name" value="Flavin_amine_oxidase"/>
</dbReference>
<evidence type="ECO:0000256" key="2">
    <source>
        <dbReference type="ARBA" id="ARBA00004723"/>
    </source>
</evidence>
<accession>A0A9D4V8A4</accession>
<dbReference type="InterPro" id="IPR050281">
    <property type="entry name" value="Flavin_monoamine_oxidase"/>
</dbReference>
<dbReference type="SUPFAM" id="SSF54373">
    <property type="entry name" value="FAD-linked reductases, C-terminal domain"/>
    <property type="match status" value="1"/>
</dbReference>
<reference evidence="7" key="1">
    <citation type="submission" date="2021-01" db="EMBL/GenBank/DDBJ databases">
        <title>Adiantum capillus-veneris genome.</title>
        <authorList>
            <person name="Fang Y."/>
            <person name="Liao Q."/>
        </authorList>
    </citation>
    <scope>NUCLEOTIDE SEQUENCE</scope>
    <source>
        <strain evidence="7">H3</strain>
        <tissue evidence="7">Leaf</tissue>
    </source>
</reference>
<evidence type="ECO:0000313" key="8">
    <source>
        <dbReference type="Proteomes" id="UP000886520"/>
    </source>
</evidence>
<dbReference type="InterPro" id="IPR036188">
    <property type="entry name" value="FAD/NAD-bd_sf"/>
</dbReference>
<comment type="caution">
    <text evidence="7">The sequence shown here is derived from an EMBL/GenBank/DDBJ whole genome shotgun (WGS) entry which is preliminary data.</text>
</comment>
<dbReference type="AlphaFoldDB" id="A0A9D4V8A4"/>
<comment type="similarity">
    <text evidence="3">Belongs to the flavin monoamine oxidase family.</text>
</comment>
<comment type="pathway">
    <text evidence="2">Amine and polyamine degradation; spermine degradation.</text>
</comment>
<feature type="binding site" evidence="5">
    <location>
        <position position="348"/>
    </location>
    <ligand>
        <name>substrate</name>
    </ligand>
</feature>
<dbReference type="Gene3D" id="3.50.50.60">
    <property type="entry name" value="FAD/NAD(P)-binding domain"/>
    <property type="match status" value="1"/>
</dbReference>
<evidence type="ECO:0000256" key="1">
    <source>
        <dbReference type="ARBA" id="ARBA00001974"/>
    </source>
</evidence>
<dbReference type="SUPFAM" id="SSF51905">
    <property type="entry name" value="FAD/NAD(P)-binding domain"/>
    <property type="match status" value="1"/>
</dbReference>
<evidence type="ECO:0000259" key="6">
    <source>
        <dbReference type="Pfam" id="PF01593"/>
    </source>
</evidence>
<dbReference type="Proteomes" id="UP000886520">
    <property type="component" value="Chromosome 4"/>
</dbReference>
<feature type="binding site" evidence="5">
    <location>
        <position position="34"/>
    </location>
    <ligand>
        <name>FAD</name>
        <dbReference type="ChEBI" id="CHEBI:57692"/>
    </ligand>
</feature>
<dbReference type="GO" id="GO:0005777">
    <property type="term" value="C:peroxisome"/>
    <property type="evidence" value="ECO:0007669"/>
    <property type="project" value="TreeGrafter"/>
</dbReference>
<dbReference type="PANTHER" id="PTHR10742:SF386">
    <property type="entry name" value="LYSINE-SPECIFIC HISTONE DEMETHYLASE 1A"/>
    <property type="match status" value="1"/>
</dbReference>
<dbReference type="Gene3D" id="3.90.660.10">
    <property type="match status" value="1"/>
</dbReference>
<feature type="binding site" evidence="5">
    <location>
        <position position="242"/>
    </location>
    <ligand>
        <name>FAD</name>
        <dbReference type="ChEBI" id="CHEBI:57692"/>
    </ligand>
</feature>
<evidence type="ECO:0000256" key="3">
    <source>
        <dbReference type="ARBA" id="ARBA00005995"/>
    </source>
</evidence>
<dbReference type="Pfam" id="PF01593">
    <property type="entry name" value="Amino_oxidase"/>
    <property type="match status" value="1"/>
</dbReference>
<organism evidence="7 8">
    <name type="scientific">Adiantum capillus-veneris</name>
    <name type="common">Maidenhair fern</name>
    <dbReference type="NCBI Taxonomy" id="13818"/>
    <lineage>
        <taxon>Eukaryota</taxon>
        <taxon>Viridiplantae</taxon>
        <taxon>Streptophyta</taxon>
        <taxon>Embryophyta</taxon>
        <taxon>Tracheophyta</taxon>
        <taxon>Polypodiopsida</taxon>
        <taxon>Polypodiidae</taxon>
        <taxon>Polypodiales</taxon>
        <taxon>Pteridineae</taxon>
        <taxon>Pteridaceae</taxon>
        <taxon>Vittarioideae</taxon>
        <taxon>Adiantum</taxon>
    </lineage>
</organism>
<dbReference type="OrthoDB" id="5046242at2759"/>
<keyword evidence="4" id="KW-0560">Oxidoreductase</keyword>
<dbReference type="GO" id="GO:0006598">
    <property type="term" value="P:polyamine catabolic process"/>
    <property type="evidence" value="ECO:0007669"/>
    <property type="project" value="TreeGrafter"/>
</dbReference>
<proteinExistence type="inferred from homology"/>
<dbReference type="GO" id="GO:0046592">
    <property type="term" value="F:polyamine oxidase activity"/>
    <property type="evidence" value="ECO:0007669"/>
    <property type="project" value="TreeGrafter"/>
</dbReference>
<dbReference type="EMBL" id="JABFUD020000004">
    <property type="protein sequence ID" value="KAI5080958.1"/>
    <property type="molecule type" value="Genomic_DNA"/>
</dbReference>
<evidence type="ECO:0000256" key="4">
    <source>
        <dbReference type="ARBA" id="ARBA00023002"/>
    </source>
</evidence>
<comment type="cofactor">
    <cofactor evidence="1">
        <name>FAD</name>
        <dbReference type="ChEBI" id="CHEBI:57692"/>
    </cofactor>
</comment>
<keyword evidence="8" id="KW-1185">Reference proteome</keyword>
<feature type="domain" description="Amine oxidase" evidence="6">
    <location>
        <begin position="33"/>
        <end position="452"/>
    </location>
</feature>
<gene>
    <name evidence="7" type="ORF">GOP47_0004141</name>
</gene>
<protein>
    <recommendedName>
        <fullName evidence="6">Amine oxidase domain-containing protein</fullName>
    </recommendedName>
</protein>
<dbReference type="PRINTS" id="PR00757">
    <property type="entry name" value="AMINEOXDASEF"/>
</dbReference>
<dbReference type="InterPro" id="IPR002937">
    <property type="entry name" value="Amino_oxidase"/>
</dbReference>
<evidence type="ECO:0000313" key="7">
    <source>
        <dbReference type="EMBL" id="KAI5080958.1"/>
    </source>
</evidence>
<sequence length="488" mass="53668">MDSSNVNQNYHSGPCFADSKTTPPSVIVIGAGISGLTAALMLKSRGVKVVVLESRDRLGGRIHTRYVDGLPIDMGASWLHGVSRKNPLANLVGHLGLRLYKTSGDNSVLYDHDLESYVLFDMDGNQVPPKMVMEVGEKFEAILKEAKELRDEFKKDMSVLDAFSLVLARRSDLRVEGLAQKVLQWYICRMEGWFAADCAKISVRCYDEEELVEGGHGLLVHGYHPVIAALAKGLDVRLNHRVARIAHNLNSVKVKTEDGRAFHADAAVITVPLGVLKANLIKFEPQLPEWKESAIADLEFGNENKIALIFESVCWPDVDFLGVVAPTTYGCSYFLNLHKATGHPVLVYMPAGSLANDIEKMCDEAAVNFALMQLRTILPHVAEPVHHLVSRWGSDINSLGCYSYDAVGKPHDLYTRIRSPAGNLFFAGEATSARYPGTVHGAFATGRLAAEDCYKSFKASHGHLEMLQTGMSEELPTSKQAPLHISRM</sequence>
<name>A0A9D4V8A4_ADICA</name>
<dbReference type="PANTHER" id="PTHR10742">
    <property type="entry name" value="FLAVIN MONOAMINE OXIDASE"/>
    <property type="match status" value="1"/>
</dbReference>